<evidence type="ECO:0000256" key="6">
    <source>
        <dbReference type="SAM" id="Phobius"/>
    </source>
</evidence>
<dbReference type="OMA" id="WTHALLW"/>
<dbReference type="PANTHER" id="PTHR43899">
    <property type="entry name" value="RH59310P"/>
    <property type="match status" value="1"/>
</dbReference>
<dbReference type="Proteomes" id="UP001142055">
    <property type="component" value="Chromosome 1"/>
</dbReference>
<keyword evidence="6" id="KW-1133">Transmembrane helix</keyword>
<evidence type="ECO:0000256" key="4">
    <source>
        <dbReference type="ARBA" id="ARBA00023002"/>
    </source>
</evidence>
<dbReference type="InterPro" id="IPR036291">
    <property type="entry name" value="NAD(P)-bd_dom_sf"/>
</dbReference>
<keyword evidence="6" id="KW-0472">Membrane</keyword>
<dbReference type="SUPFAM" id="SSF51735">
    <property type="entry name" value="NAD(P)-binding Rossmann-fold domains"/>
    <property type="match status" value="1"/>
</dbReference>
<organism evidence="7 8">
    <name type="scientific">Blomia tropicalis</name>
    <name type="common">Mite</name>
    <dbReference type="NCBI Taxonomy" id="40697"/>
    <lineage>
        <taxon>Eukaryota</taxon>
        <taxon>Metazoa</taxon>
        <taxon>Ecdysozoa</taxon>
        <taxon>Arthropoda</taxon>
        <taxon>Chelicerata</taxon>
        <taxon>Arachnida</taxon>
        <taxon>Acari</taxon>
        <taxon>Acariformes</taxon>
        <taxon>Sarcoptiformes</taxon>
        <taxon>Astigmata</taxon>
        <taxon>Glycyphagoidea</taxon>
        <taxon>Echimyopodidae</taxon>
        <taxon>Blomia</taxon>
    </lineage>
</organism>
<keyword evidence="3" id="KW-0521">NADP</keyword>
<dbReference type="GO" id="GO:0016491">
    <property type="term" value="F:oxidoreductase activity"/>
    <property type="evidence" value="ECO:0007669"/>
    <property type="project" value="UniProtKB-KW"/>
</dbReference>
<name>A0A9Q0MEY5_BLOTA</name>
<feature type="transmembrane region" description="Helical" evidence="6">
    <location>
        <begin position="6"/>
        <end position="24"/>
    </location>
</feature>
<evidence type="ECO:0000256" key="2">
    <source>
        <dbReference type="ARBA" id="ARBA00006484"/>
    </source>
</evidence>
<dbReference type="InterPro" id="IPR051019">
    <property type="entry name" value="VLCFA-Steroid_DH"/>
</dbReference>
<dbReference type="AlphaFoldDB" id="A0A9Q0MEY5"/>
<evidence type="ECO:0000256" key="3">
    <source>
        <dbReference type="ARBA" id="ARBA00022857"/>
    </source>
</evidence>
<dbReference type="InterPro" id="IPR020904">
    <property type="entry name" value="Sc_DH/Rdtase_CS"/>
</dbReference>
<reference evidence="7" key="1">
    <citation type="submission" date="2022-12" db="EMBL/GenBank/DDBJ databases">
        <title>Genome assemblies of Blomia tropicalis.</title>
        <authorList>
            <person name="Cui Y."/>
        </authorList>
    </citation>
    <scope>NUCLEOTIDE SEQUENCE</scope>
    <source>
        <tissue evidence="7">Adult mites</tissue>
    </source>
</reference>
<comment type="caution">
    <text evidence="7">The sequence shown here is derived from an EMBL/GenBank/DDBJ whole genome shotgun (WGS) entry which is preliminary data.</text>
</comment>
<evidence type="ECO:0000256" key="5">
    <source>
        <dbReference type="RuleBase" id="RU000363"/>
    </source>
</evidence>
<sequence>MTSSSFYELFGSLSLLLLILWFGFKIAKGIWTCYLGSALGFGVKWSPSPNTWAVVTGATDGIGLAYAKEFARMGYNLCLISRNNDKLEKTKEEIQTEYKRCSSIRTIAVDFTQNTIYDKIEQELSDVDDIHVLVNNVGVSYVYPEYFTKIPESKALLNSIVNCNLFSVMRMIEIVLPKMERRRSGVIINLSSYSASYPMPLLSVYTASKIFVDYLSRALQFEYAQKGIIIQSVLPAYVTTKMSKIRRASLMVPSPATYVRHALKTVGIESRTYGYWAHKLQGFFQDCLIANTLGENFNSKLAFDALKDVRKRYYKKEGIKTE</sequence>
<gene>
    <name evidence="7" type="ORF">RDWZM_003079</name>
</gene>
<dbReference type="Gene3D" id="3.40.50.720">
    <property type="entry name" value="NAD(P)-binding Rossmann-like Domain"/>
    <property type="match status" value="1"/>
</dbReference>
<dbReference type="PRINTS" id="PR00080">
    <property type="entry name" value="SDRFAMILY"/>
</dbReference>
<evidence type="ECO:0000313" key="8">
    <source>
        <dbReference type="Proteomes" id="UP001142055"/>
    </source>
</evidence>
<dbReference type="PANTHER" id="PTHR43899:SF13">
    <property type="entry name" value="RH59310P"/>
    <property type="match status" value="1"/>
</dbReference>
<evidence type="ECO:0000256" key="1">
    <source>
        <dbReference type="ARBA" id="ARBA00004240"/>
    </source>
</evidence>
<dbReference type="CDD" id="cd05356">
    <property type="entry name" value="17beta-HSD1_like_SDR_c"/>
    <property type="match status" value="1"/>
</dbReference>
<dbReference type="PRINTS" id="PR00081">
    <property type="entry name" value="GDHRDH"/>
</dbReference>
<keyword evidence="4" id="KW-0560">Oxidoreductase</keyword>
<dbReference type="InterPro" id="IPR002347">
    <property type="entry name" value="SDR_fam"/>
</dbReference>
<protein>
    <submittedName>
        <fullName evidence="7">Uncharacterized protein</fullName>
    </submittedName>
</protein>
<comment type="similarity">
    <text evidence="2 5">Belongs to the short-chain dehydrogenases/reductases (SDR) family.</text>
</comment>
<comment type="subcellular location">
    <subcellularLocation>
        <location evidence="1">Endoplasmic reticulum</location>
    </subcellularLocation>
</comment>
<accession>A0A9Q0MEY5</accession>
<evidence type="ECO:0000313" key="7">
    <source>
        <dbReference type="EMBL" id="KAJ6224534.1"/>
    </source>
</evidence>
<dbReference type="PROSITE" id="PS00061">
    <property type="entry name" value="ADH_SHORT"/>
    <property type="match status" value="1"/>
</dbReference>
<dbReference type="FunFam" id="3.40.50.720:FF:000137">
    <property type="entry name" value="Hydroxysteroid (17-beta) dehydrogenase 3"/>
    <property type="match status" value="1"/>
</dbReference>
<keyword evidence="6" id="KW-0812">Transmembrane</keyword>
<dbReference type="Pfam" id="PF00106">
    <property type="entry name" value="adh_short"/>
    <property type="match status" value="1"/>
</dbReference>
<dbReference type="PIRSF" id="PIRSF000126">
    <property type="entry name" value="11-beta-HSD1"/>
    <property type="match status" value="1"/>
</dbReference>
<proteinExistence type="inferred from homology"/>
<keyword evidence="8" id="KW-1185">Reference proteome</keyword>
<dbReference type="EMBL" id="JAPWDV010000001">
    <property type="protein sequence ID" value="KAJ6224534.1"/>
    <property type="molecule type" value="Genomic_DNA"/>
</dbReference>
<dbReference type="GO" id="GO:0005783">
    <property type="term" value="C:endoplasmic reticulum"/>
    <property type="evidence" value="ECO:0007669"/>
    <property type="project" value="UniProtKB-SubCell"/>
</dbReference>